<reference evidence="13 14" key="1">
    <citation type="submission" date="2019-04" db="EMBL/GenBank/DDBJ databases">
        <authorList>
            <person name="Van Vliet M D."/>
        </authorList>
    </citation>
    <scope>NUCLEOTIDE SEQUENCE [LARGE SCALE GENOMIC DNA]</scope>
    <source>
        <strain evidence="13 14">F21</strain>
    </source>
</reference>
<feature type="domain" description="TonB-dependent receptor plug" evidence="12">
    <location>
        <begin position="49"/>
        <end position="148"/>
    </location>
</feature>
<dbReference type="GO" id="GO:0044718">
    <property type="term" value="P:siderophore transmembrane transport"/>
    <property type="evidence" value="ECO:0007669"/>
    <property type="project" value="TreeGrafter"/>
</dbReference>
<dbReference type="InterPro" id="IPR039426">
    <property type="entry name" value="TonB-dep_rcpt-like"/>
</dbReference>
<dbReference type="InterPro" id="IPR000531">
    <property type="entry name" value="Beta-barrel_TonB"/>
</dbReference>
<dbReference type="Pfam" id="PF00593">
    <property type="entry name" value="TonB_dep_Rec_b-barrel"/>
    <property type="match status" value="1"/>
</dbReference>
<dbReference type="Gene3D" id="2.170.130.10">
    <property type="entry name" value="TonB-dependent receptor, plug domain"/>
    <property type="match status" value="1"/>
</dbReference>
<dbReference type="InterPro" id="IPR036942">
    <property type="entry name" value="Beta-barrel_TonB_sf"/>
</dbReference>
<evidence type="ECO:0000313" key="14">
    <source>
        <dbReference type="Proteomes" id="UP000346198"/>
    </source>
</evidence>
<proteinExistence type="inferred from homology"/>
<keyword evidence="5 9" id="KW-0798">TonB box</keyword>
<organism evidence="13 14">
    <name type="scientific">Pontiella sulfatireligans</name>
    <dbReference type="NCBI Taxonomy" id="2750658"/>
    <lineage>
        <taxon>Bacteria</taxon>
        <taxon>Pseudomonadati</taxon>
        <taxon>Kiritimatiellota</taxon>
        <taxon>Kiritimatiellia</taxon>
        <taxon>Kiritimatiellales</taxon>
        <taxon>Pontiellaceae</taxon>
        <taxon>Pontiella</taxon>
    </lineage>
</organism>
<comment type="similarity">
    <text evidence="8 9">Belongs to the TonB-dependent receptor family.</text>
</comment>
<feature type="region of interest" description="Disordered" evidence="10">
    <location>
        <begin position="292"/>
        <end position="313"/>
    </location>
</feature>
<evidence type="ECO:0000256" key="7">
    <source>
        <dbReference type="ARBA" id="ARBA00023237"/>
    </source>
</evidence>
<evidence type="ECO:0000256" key="10">
    <source>
        <dbReference type="SAM" id="MobiDB-lite"/>
    </source>
</evidence>
<dbReference type="Pfam" id="PF07715">
    <property type="entry name" value="Plug"/>
    <property type="match status" value="1"/>
</dbReference>
<dbReference type="RefSeq" id="WP_136062579.1">
    <property type="nucleotide sequence ID" value="NZ_CAAHFH010000002.1"/>
</dbReference>
<dbReference type="InterPro" id="IPR012910">
    <property type="entry name" value="Plug_dom"/>
</dbReference>
<dbReference type="Proteomes" id="UP000346198">
    <property type="component" value="Unassembled WGS sequence"/>
</dbReference>
<keyword evidence="2 8" id="KW-0813">Transport</keyword>
<evidence type="ECO:0000256" key="4">
    <source>
        <dbReference type="ARBA" id="ARBA00022692"/>
    </source>
</evidence>
<evidence type="ECO:0000256" key="6">
    <source>
        <dbReference type="ARBA" id="ARBA00023136"/>
    </source>
</evidence>
<keyword evidence="14" id="KW-1185">Reference proteome</keyword>
<evidence type="ECO:0000256" key="5">
    <source>
        <dbReference type="ARBA" id="ARBA00023077"/>
    </source>
</evidence>
<dbReference type="GO" id="GO:0009279">
    <property type="term" value="C:cell outer membrane"/>
    <property type="evidence" value="ECO:0007669"/>
    <property type="project" value="UniProtKB-SubCell"/>
</dbReference>
<dbReference type="PANTHER" id="PTHR30069">
    <property type="entry name" value="TONB-DEPENDENT OUTER MEMBRANE RECEPTOR"/>
    <property type="match status" value="1"/>
</dbReference>
<evidence type="ECO:0000256" key="9">
    <source>
        <dbReference type="RuleBase" id="RU003357"/>
    </source>
</evidence>
<evidence type="ECO:0000259" key="12">
    <source>
        <dbReference type="Pfam" id="PF07715"/>
    </source>
</evidence>
<keyword evidence="3 8" id="KW-1134">Transmembrane beta strand</keyword>
<evidence type="ECO:0000256" key="1">
    <source>
        <dbReference type="ARBA" id="ARBA00004571"/>
    </source>
</evidence>
<name>A0A6C2UME8_9BACT</name>
<evidence type="ECO:0000256" key="2">
    <source>
        <dbReference type="ARBA" id="ARBA00022448"/>
    </source>
</evidence>
<keyword evidence="7 8" id="KW-0998">Cell outer membrane</keyword>
<comment type="subcellular location">
    <subcellularLocation>
        <location evidence="1 8">Cell outer membrane</location>
        <topology evidence="1 8">Multi-pass membrane protein</topology>
    </subcellularLocation>
</comment>
<dbReference type="InterPro" id="IPR037066">
    <property type="entry name" value="Plug_dom_sf"/>
</dbReference>
<sequence>MKARTVLFLTVAGSCTWIFGENDVTVKKEAQPYQLETVVVQASRLEPLSASMNQQELLDDLGSQNAAQAAQAVPGVAGSCRSIDTPEIAIRGLGWERVPTQLDFLPLYGSCPARMDPPATYLSPESIANMTVVKGLPSVTYGAGGTGGRVMARTVANPTQPALNGATADASVTWDGGRDGYASRAGAKVGNGKMEIGASANAVDYDDYESGSGQTVPAENRSHGASANIRYTPDANNGYFFSWNMHKVDHLDYPALPMDATDVTANTFTFGSRHENLGSLLEDIEWQAGYSDSDHTMDNRDKPNRANMDAKADTESKTYGARIASGWRFSQDSKWTIGVDAHHLSRDGTRTRTIKTAPPAPGTYRDPIWPDAHQTQVGLFAERSTELDNDSRLRLGLRADGIFSDIDRGGEATPFDATVRDGYAKYYGNSARDTDRNEALFSGNVLWEIPQGESIEWFIGAGCVQRAASITELYYAYAPAPGGFQVGNPTLDPETKAEIDGGVDYYGDRLEIGVQAFASYVFDYILETRVDTLPSGAIVRGFENTDAVLAGGELQGRWKISSEWSIPFNMAYVRGRNASDNRDLPLIPPLSGRVALRWDSAWQLRPWAEAAFRAATSQHDVDSQYPESETSAWQVVDLRAGFELPKGFGLEAGVENLFDQDYADHLARETLFAQGDLVAGEKIPMPGRFFYAGIKWAL</sequence>
<dbReference type="AlphaFoldDB" id="A0A6C2UME8"/>
<evidence type="ECO:0000256" key="8">
    <source>
        <dbReference type="PROSITE-ProRule" id="PRU01360"/>
    </source>
</evidence>
<dbReference type="EMBL" id="CAAHFH010000002">
    <property type="protein sequence ID" value="VGO21093.1"/>
    <property type="molecule type" value="Genomic_DNA"/>
</dbReference>
<evidence type="ECO:0008006" key="15">
    <source>
        <dbReference type="Google" id="ProtNLM"/>
    </source>
</evidence>
<protein>
    <recommendedName>
        <fullName evidence="15">TonB-dependent receptor</fullName>
    </recommendedName>
</protein>
<evidence type="ECO:0000259" key="11">
    <source>
        <dbReference type="Pfam" id="PF00593"/>
    </source>
</evidence>
<keyword evidence="6 8" id="KW-0472">Membrane</keyword>
<evidence type="ECO:0000313" key="13">
    <source>
        <dbReference type="EMBL" id="VGO21093.1"/>
    </source>
</evidence>
<dbReference type="GO" id="GO:0015344">
    <property type="term" value="F:siderophore uptake transmembrane transporter activity"/>
    <property type="evidence" value="ECO:0007669"/>
    <property type="project" value="TreeGrafter"/>
</dbReference>
<gene>
    <name evidence="13" type="ORF">SCARR_03162</name>
</gene>
<dbReference type="PANTHER" id="PTHR30069:SF49">
    <property type="entry name" value="OUTER MEMBRANE PROTEIN C"/>
    <property type="match status" value="1"/>
</dbReference>
<dbReference type="Gene3D" id="2.40.170.20">
    <property type="entry name" value="TonB-dependent receptor, beta-barrel domain"/>
    <property type="match status" value="1"/>
</dbReference>
<dbReference type="PROSITE" id="PS52016">
    <property type="entry name" value="TONB_DEPENDENT_REC_3"/>
    <property type="match status" value="1"/>
</dbReference>
<dbReference type="PROSITE" id="PS51257">
    <property type="entry name" value="PROKAR_LIPOPROTEIN"/>
    <property type="match status" value="1"/>
</dbReference>
<keyword evidence="4 8" id="KW-0812">Transmembrane</keyword>
<accession>A0A6C2UME8</accession>
<feature type="domain" description="TonB-dependent receptor-like beta-barrel" evidence="11">
    <location>
        <begin position="220"/>
        <end position="657"/>
    </location>
</feature>
<dbReference type="SUPFAM" id="SSF56935">
    <property type="entry name" value="Porins"/>
    <property type="match status" value="1"/>
</dbReference>
<evidence type="ECO:0000256" key="3">
    <source>
        <dbReference type="ARBA" id="ARBA00022452"/>
    </source>
</evidence>